<evidence type="ECO:0000313" key="2">
    <source>
        <dbReference type="EMBL" id="ALG85662.1"/>
    </source>
</evidence>
<gene>
    <name evidence="2" type="ORF">ACH46_15730</name>
</gene>
<name>A0A0N9N5A0_9ACTN</name>
<dbReference type="RefSeq" id="WP_062393750.1">
    <property type="nucleotide sequence ID" value="NZ_CP011853.1"/>
</dbReference>
<sequence>MNELRMQRGAAVCMAVTTLIVAALIPLNWGQATLLVAGWWVPASVGTVVAAAAALLVEAMRGSGRWIGPLALVLGAANVGGLVLYLIAWKGVAAPSTIGSPPVWSANTIVLPAIVLATVYRPRVPIVYAVGAILLLGTAQQYVKRGEFGYLGYLNGLMTASLVAVFIVMVYAVMDAVRAADARREQVLSASARAASRAARAAERERLGEVVRDHVVATLRAVTEGVPDDRHRAQAEVTLSALDGLGLDGVSTSRSTELTAAQAVLRLREAVNAFGDDTQIDVQVEDPDARYPYRLGEALVDASVEAIGNAVHHAGPEASRGVIGVFGSELVRIRIVDDGSGFDPLRVRPDCAGIELGIRRRMHAEPGGGAWVQSAVGEGTMVSLEWSRPR</sequence>
<evidence type="ECO:0000256" key="1">
    <source>
        <dbReference type="SAM" id="Phobius"/>
    </source>
</evidence>
<dbReference type="Proteomes" id="UP000063789">
    <property type="component" value="Chromosome"/>
</dbReference>
<keyword evidence="1" id="KW-0472">Membrane</keyword>
<keyword evidence="1" id="KW-0812">Transmembrane</keyword>
<keyword evidence="3" id="KW-1185">Reference proteome</keyword>
<evidence type="ECO:0000313" key="3">
    <source>
        <dbReference type="Proteomes" id="UP000063789"/>
    </source>
</evidence>
<dbReference type="Gene3D" id="3.30.565.10">
    <property type="entry name" value="Histidine kinase-like ATPase, C-terminal domain"/>
    <property type="match status" value="1"/>
</dbReference>
<dbReference type="SUPFAM" id="SSF55874">
    <property type="entry name" value="ATPase domain of HSP90 chaperone/DNA topoisomerase II/histidine kinase"/>
    <property type="match status" value="1"/>
</dbReference>
<dbReference type="EMBL" id="CP011853">
    <property type="protein sequence ID" value="ALG85662.1"/>
    <property type="molecule type" value="Genomic_DNA"/>
</dbReference>
<accession>A0A0N9N5A0</accession>
<dbReference type="STRING" id="1136941.ACH46_15730"/>
<reference evidence="2 3" key="2">
    <citation type="journal article" date="2017" name="Int. J. Syst. Evol. Microbiol.">
        <title>Gordonia phthalatica sp. nov., a di-n-butyl phthalate-degrading bacterium isolated from activated sludge.</title>
        <authorList>
            <person name="Jin D."/>
            <person name="Kong X."/>
            <person name="Jia M."/>
            <person name="Yu X."/>
            <person name="Wang X."/>
            <person name="Zhuang X."/>
            <person name="Deng Y."/>
            <person name="Bai Z."/>
        </authorList>
    </citation>
    <scope>NUCLEOTIDE SEQUENCE [LARGE SCALE GENOMIC DNA]</scope>
    <source>
        <strain evidence="2 3">QH-11</strain>
    </source>
</reference>
<protein>
    <submittedName>
        <fullName evidence="2">ATPase</fullName>
    </submittedName>
</protein>
<feature type="transmembrane region" description="Helical" evidence="1">
    <location>
        <begin position="39"/>
        <end position="57"/>
    </location>
</feature>
<feature type="transmembrane region" description="Helical" evidence="1">
    <location>
        <begin position="126"/>
        <end position="143"/>
    </location>
</feature>
<feature type="transmembrane region" description="Helical" evidence="1">
    <location>
        <begin position="9"/>
        <end position="27"/>
    </location>
</feature>
<feature type="transmembrane region" description="Helical" evidence="1">
    <location>
        <begin position="149"/>
        <end position="174"/>
    </location>
</feature>
<reference evidence="3" key="1">
    <citation type="submission" date="2015-06" db="EMBL/GenBank/DDBJ databases">
        <title>Complete genome sequence and metabolic analysis of phthalate degradation pathway in Gordonia sp. QH-11.</title>
        <authorList>
            <person name="Jin D."/>
            <person name="Kong X."/>
            <person name="Bai Z."/>
        </authorList>
    </citation>
    <scope>NUCLEOTIDE SEQUENCE [LARGE SCALE GENOMIC DNA]</scope>
    <source>
        <strain evidence="3">QH-11</strain>
    </source>
</reference>
<feature type="transmembrane region" description="Helical" evidence="1">
    <location>
        <begin position="69"/>
        <end position="89"/>
    </location>
</feature>
<dbReference type="KEGG" id="goq:ACH46_15730"/>
<dbReference type="InterPro" id="IPR036890">
    <property type="entry name" value="HATPase_C_sf"/>
</dbReference>
<feature type="transmembrane region" description="Helical" evidence="1">
    <location>
        <begin position="101"/>
        <end position="119"/>
    </location>
</feature>
<dbReference type="OrthoDB" id="144293at2"/>
<dbReference type="AlphaFoldDB" id="A0A0N9N5A0"/>
<keyword evidence="1" id="KW-1133">Transmembrane helix</keyword>
<organism evidence="2 3">
    <name type="scientific">Gordonia phthalatica</name>
    <dbReference type="NCBI Taxonomy" id="1136941"/>
    <lineage>
        <taxon>Bacteria</taxon>
        <taxon>Bacillati</taxon>
        <taxon>Actinomycetota</taxon>
        <taxon>Actinomycetes</taxon>
        <taxon>Mycobacteriales</taxon>
        <taxon>Gordoniaceae</taxon>
        <taxon>Gordonia</taxon>
    </lineage>
</organism>
<proteinExistence type="predicted"/>
<dbReference type="PATRIC" id="fig|1136941.3.peg.3211"/>